<accession>A0A4R3Z137</accession>
<reference evidence="3 4" key="1">
    <citation type="submission" date="2019-03" db="EMBL/GenBank/DDBJ databases">
        <title>Genomic Encyclopedia of Type Strains, Phase IV (KMG-IV): sequencing the most valuable type-strain genomes for metagenomic binning, comparative biology and taxonomic classification.</title>
        <authorList>
            <person name="Goeker M."/>
        </authorList>
    </citation>
    <scope>NUCLEOTIDE SEQUENCE [LARGE SCALE GENOMIC DNA]</scope>
    <source>
        <strain evidence="3 4">DSM 19580</strain>
    </source>
</reference>
<evidence type="ECO:0000259" key="2">
    <source>
        <dbReference type="Pfam" id="PF12802"/>
    </source>
</evidence>
<protein>
    <submittedName>
        <fullName evidence="3">MarR family transcriptional regulator</fullName>
    </submittedName>
</protein>
<comment type="similarity">
    <text evidence="1">Belongs to the ROK (NagC/XylR) family.</text>
</comment>
<dbReference type="PANTHER" id="PTHR18964:SF149">
    <property type="entry name" value="BIFUNCTIONAL UDP-N-ACETYLGLUCOSAMINE 2-EPIMERASE_N-ACETYLMANNOSAMINE KINASE"/>
    <property type="match status" value="1"/>
</dbReference>
<proteinExistence type="inferred from homology"/>
<dbReference type="SUPFAM" id="SSF46785">
    <property type="entry name" value="Winged helix' DNA-binding domain"/>
    <property type="match status" value="1"/>
</dbReference>
<dbReference type="InterPro" id="IPR043129">
    <property type="entry name" value="ATPase_NBD"/>
</dbReference>
<name>A0A4R3Z137_9GAMM</name>
<dbReference type="Proteomes" id="UP000295719">
    <property type="component" value="Unassembled WGS sequence"/>
</dbReference>
<dbReference type="Gene3D" id="3.30.420.40">
    <property type="match status" value="2"/>
</dbReference>
<dbReference type="PANTHER" id="PTHR18964">
    <property type="entry name" value="ROK (REPRESSOR, ORF, KINASE) FAMILY"/>
    <property type="match status" value="1"/>
</dbReference>
<comment type="caution">
    <text evidence="3">The sequence shown here is derived from an EMBL/GenBank/DDBJ whole genome shotgun (WGS) entry which is preliminary data.</text>
</comment>
<feature type="domain" description="HTH marR-type" evidence="2">
    <location>
        <begin position="24"/>
        <end position="69"/>
    </location>
</feature>
<dbReference type="SUPFAM" id="SSF53067">
    <property type="entry name" value="Actin-like ATPase domain"/>
    <property type="match status" value="1"/>
</dbReference>
<dbReference type="InterPro" id="IPR036388">
    <property type="entry name" value="WH-like_DNA-bd_sf"/>
</dbReference>
<dbReference type="Pfam" id="PF00480">
    <property type="entry name" value="ROK"/>
    <property type="match status" value="1"/>
</dbReference>
<evidence type="ECO:0000256" key="1">
    <source>
        <dbReference type="ARBA" id="ARBA00006479"/>
    </source>
</evidence>
<dbReference type="EMBL" id="SMCR01000003">
    <property type="protein sequence ID" value="TCV97938.1"/>
    <property type="molecule type" value="Genomic_DNA"/>
</dbReference>
<sequence length="400" mass="42249">MFEIQFNYRAVKFMNPTYLRQIHASQIFHALRAHPNISQRELGVLTGCDKSTVSVIIKRFETMGLVERTQGQPRGTRGRPQESLRISMSSGFLLGVHLEFEQLVLVLATLDGQPLDSWQGPLPVEPAALSPLLTEGIAALMQGQPQPAAEIRSVGVCLPGLVKMGGGLVYSPNLDWRDVNMAELLAPHLSVPVQADNDTNAATLAEHLFGDCAGIDDFLLIQGGSGVGGGLFMDGRVYRGKSGFAGELGHQKVIANGRPCNCGAMGCLSAYLSPGVLVERAGYCAPGIASLADVQAAADAGDREIQGLLDESGGYVGLVLSNLINALNPPAVVLSGTLAQLWPWLEPGVRRSLNENALPAMLSQVNIIISRLSTASVPSGGVALALEGFTSLDASETLFG</sequence>
<dbReference type="Gene3D" id="1.10.10.10">
    <property type="entry name" value="Winged helix-like DNA-binding domain superfamily/Winged helix DNA-binding domain"/>
    <property type="match status" value="1"/>
</dbReference>
<dbReference type="Pfam" id="PF12802">
    <property type="entry name" value="MarR_2"/>
    <property type="match status" value="1"/>
</dbReference>
<gene>
    <name evidence="3" type="ORF">EDC52_10312</name>
</gene>
<organism evidence="3 4">
    <name type="scientific">Biostraticola tofi</name>
    <dbReference type="NCBI Taxonomy" id="466109"/>
    <lineage>
        <taxon>Bacteria</taxon>
        <taxon>Pseudomonadati</taxon>
        <taxon>Pseudomonadota</taxon>
        <taxon>Gammaproteobacteria</taxon>
        <taxon>Enterobacterales</taxon>
        <taxon>Bruguierivoracaceae</taxon>
        <taxon>Biostraticola</taxon>
    </lineage>
</organism>
<evidence type="ECO:0000313" key="4">
    <source>
        <dbReference type="Proteomes" id="UP000295719"/>
    </source>
</evidence>
<dbReference type="AlphaFoldDB" id="A0A4R3Z137"/>
<dbReference type="GO" id="GO:0003700">
    <property type="term" value="F:DNA-binding transcription factor activity"/>
    <property type="evidence" value="ECO:0007669"/>
    <property type="project" value="InterPro"/>
</dbReference>
<dbReference type="InterPro" id="IPR000600">
    <property type="entry name" value="ROK"/>
</dbReference>
<keyword evidence="4" id="KW-1185">Reference proteome</keyword>
<dbReference type="InterPro" id="IPR036390">
    <property type="entry name" value="WH_DNA-bd_sf"/>
</dbReference>
<dbReference type="InterPro" id="IPR000835">
    <property type="entry name" value="HTH_MarR-typ"/>
</dbReference>
<evidence type="ECO:0000313" key="3">
    <source>
        <dbReference type="EMBL" id="TCV97938.1"/>
    </source>
</evidence>